<feature type="transmembrane region" description="Helical" evidence="2">
    <location>
        <begin position="191"/>
        <end position="211"/>
    </location>
</feature>
<feature type="transmembrane region" description="Helical" evidence="2">
    <location>
        <begin position="157"/>
        <end position="179"/>
    </location>
</feature>
<feature type="compositionally biased region" description="Low complexity" evidence="1">
    <location>
        <begin position="481"/>
        <end position="504"/>
    </location>
</feature>
<proteinExistence type="predicted"/>
<evidence type="ECO:0008006" key="5">
    <source>
        <dbReference type="Google" id="ProtNLM"/>
    </source>
</evidence>
<keyword evidence="4" id="KW-1185">Reference proteome</keyword>
<keyword evidence="2" id="KW-0812">Transmembrane</keyword>
<dbReference type="EMBL" id="CP102333">
    <property type="protein sequence ID" value="UUS35121.1"/>
    <property type="molecule type" value="Genomic_DNA"/>
</dbReference>
<reference evidence="3" key="1">
    <citation type="submission" date="2022-08" db="EMBL/GenBank/DDBJ databases">
        <title>Streptomyces changanensis sp. nov., an actinomycete isolated from soil.</title>
        <authorList>
            <person name="Wu H."/>
            <person name="Han L."/>
        </authorList>
    </citation>
    <scope>NUCLEOTIDE SEQUENCE</scope>
    <source>
        <strain evidence="3">HL-66</strain>
        <plasmid evidence="3">unnamed</plasmid>
    </source>
</reference>
<evidence type="ECO:0000256" key="1">
    <source>
        <dbReference type="SAM" id="MobiDB-lite"/>
    </source>
</evidence>
<dbReference type="Proteomes" id="UP001060150">
    <property type="component" value="Plasmid unnamed"/>
</dbReference>
<feature type="region of interest" description="Disordered" evidence="1">
    <location>
        <begin position="476"/>
        <end position="528"/>
    </location>
</feature>
<evidence type="ECO:0000313" key="4">
    <source>
        <dbReference type="Proteomes" id="UP001060150"/>
    </source>
</evidence>
<protein>
    <recommendedName>
        <fullName evidence="5">Peptide zinc metalloprotease protein</fullName>
    </recommendedName>
</protein>
<feature type="transmembrane region" description="Helical" evidence="2">
    <location>
        <begin position="352"/>
        <end position="374"/>
    </location>
</feature>
<evidence type="ECO:0000313" key="3">
    <source>
        <dbReference type="EMBL" id="UUS35121.1"/>
    </source>
</evidence>
<accession>A0ABY5NGL0</accession>
<dbReference type="RefSeq" id="WP_257375597.1">
    <property type="nucleotide sequence ID" value="NZ_CP102333.1"/>
</dbReference>
<name>A0ABY5NGL0_9ACTN</name>
<feature type="transmembrane region" description="Helical" evidence="2">
    <location>
        <begin position="407"/>
        <end position="433"/>
    </location>
</feature>
<organism evidence="3 4">
    <name type="scientific">Streptomyces changanensis</name>
    <dbReference type="NCBI Taxonomy" id="2964669"/>
    <lineage>
        <taxon>Bacteria</taxon>
        <taxon>Bacillati</taxon>
        <taxon>Actinomycetota</taxon>
        <taxon>Actinomycetes</taxon>
        <taxon>Kitasatosporales</taxon>
        <taxon>Streptomycetaceae</taxon>
        <taxon>Streptomyces</taxon>
    </lineage>
</organism>
<gene>
    <name evidence="3" type="ORF">NRO40_30445</name>
</gene>
<keyword evidence="2" id="KW-1133">Transmembrane helix</keyword>
<sequence length="549" mass="59416">MSPRALSLVTEDPPAPALAVPTLTEGTELVGEFEGSGYRVQPHLVRRFDGQVVRLPELLYLLAKLVHIQQQSASGPRNAQQYLSRLSEALSHETGREFEPDHVVFLIDNKLAPLGVTTYSDGSPPEIPKANPFLSLRFRVAVFSEASSWSISGFFMWLYRPFVMLLAVSVFVFCETLLFSGTRMAGAVQQALVTPTSILLVVLLALVSSAFHEIGHASACRYSGARPGAMGCGIYLVWPAFYTDVTDSYRLGRTGRLRVDLGGVYFNALFVIVLALTYLATGWQVLLVAILAINLEIVQQLIPSLRFDGYYIISDLVGIPDLFKYIGPILKRALLRQPADELLQALKRWPQIVVTAWVLVVIPALAVQLGILVVRLPELVETGWSTAERLVESATASGNPVVGVLSAAVQILLLLLPLAGAVLVLVQLAQAFVRFLRRRLVAVRDHKQGRRTPYRMWGGAALLIFSLAGLGTDSAHRRAHAASAPQPRTTSGSGSPSATPSVPALVSGRPSIGAPASRPPTMPRLSWAPGFITVKGDVTAPGDARTPEK</sequence>
<evidence type="ECO:0000256" key="2">
    <source>
        <dbReference type="SAM" id="Phobius"/>
    </source>
</evidence>
<feature type="transmembrane region" description="Helical" evidence="2">
    <location>
        <begin position="262"/>
        <end position="295"/>
    </location>
</feature>
<geneLocation type="plasmid" evidence="3 4">
    <name>unnamed</name>
</geneLocation>
<keyword evidence="3" id="KW-0614">Plasmid</keyword>
<keyword evidence="2" id="KW-0472">Membrane</keyword>